<accession>A0A3P6SZQ5</accession>
<evidence type="ECO:0000313" key="1">
    <source>
        <dbReference type="EMBL" id="VDK73535.1"/>
    </source>
</evidence>
<proteinExistence type="predicted"/>
<name>A0A3P6SZQ5_DIBLA</name>
<organism evidence="1 2">
    <name type="scientific">Dibothriocephalus latus</name>
    <name type="common">Fish tapeworm</name>
    <name type="synonym">Diphyllobothrium latum</name>
    <dbReference type="NCBI Taxonomy" id="60516"/>
    <lineage>
        <taxon>Eukaryota</taxon>
        <taxon>Metazoa</taxon>
        <taxon>Spiralia</taxon>
        <taxon>Lophotrochozoa</taxon>
        <taxon>Platyhelminthes</taxon>
        <taxon>Cestoda</taxon>
        <taxon>Eucestoda</taxon>
        <taxon>Diphyllobothriidea</taxon>
        <taxon>Diphyllobothriidae</taxon>
        <taxon>Dibothriocephalus</taxon>
    </lineage>
</organism>
<evidence type="ECO:0000313" key="2">
    <source>
        <dbReference type="Proteomes" id="UP000281553"/>
    </source>
</evidence>
<dbReference type="EMBL" id="UYRU01042204">
    <property type="protein sequence ID" value="VDK73535.1"/>
    <property type="molecule type" value="Genomic_DNA"/>
</dbReference>
<dbReference type="Proteomes" id="UP000281553">
    <property type="component" value="Unassembled WGS sequence"/>
</dbReference>
<gene>
    <name evidence="1" type="ORF">DILT_LOCUS2505</name>
</gene>
<reference evidence="1 2" key="1">
    <citation type="submission" date="2018-11" db="EMBL/GenBank/DDBJ databases">
        <authorList>
            <consortium name="Pathogen Informatics"/>
        </authorList>
    </citation>
    <scope>NUCLEOTIDE SEQUENCE [LARGE SCALE GENOMIC DNA]</scope>
</reference>
<dbReference type="AlphaFoldDB" id="A0A3P6SZQ5"/>
<protein>
    <submittedName>
        <fullName evidence="1">Uncharacterized protein</fullName>
    </submittedName>
</protein>
<keyword evidence="2" id="KW-1185">Reference proteome</keyword>
<sequence length="167" mass="18452">MILYSSARKIPFASSASDVRTKDTFTPLKQSTAPSLPPAPLSVLSRTSVIHGTQIPRWIRRRSSEAISGWRKFAENGHLSACMHRHLAVNMAKKQSPVGIATQAGVKKSQESRREACTLIHGVRTVKNKQGPTWRDSQALQPSNVKLVQRLESISSECCHLVEQSVL</sequence>